<comment type="cofactor">
    <cofactor evidence="1 13 14">
        <name>Zn(2+)</name>
        <dbReference type="ChEBI" id="CHEBI:29105"/>
    </cofactor>
</comment>
<evidence type="ECO:0000313" key="17">
    <source>
        <dbReference type="Proteomes" id="UP000428328"/>
    </source>
</evidence>
<dbReference type="FunFam" id="3.40.140.10:FF:000008">
    <property type="entry name" value="Cytidine deaminase"/>
    <property type="match status" value="1"/>
</dbReference>
<dbReference type="InterPro" id="IPR050202">
    <property type="entry name" value="Cyt/Deoxycyt_deaminase"/>
</dbReference>
<dbReference type="PANTHER" id="PTHR11644:SF2">
    <property type="entry name" value="CYTIDINE DEAMINASE"/>
    <property type="match status" value="1"/>
</dbReference>
<evidence type="ECO:0000259" key="15">
    <source>
        <dbReference type="PROSITE" id="PS51747"/>
    </source>
</evidence>
<dbReference type="CDD" id="cd01283">
    <property type="entry name" value="cytidine_deaminase"/>
    <property type="match status" value="1"/>
</dbReference>
<dbReference type="KEGG" id="psel:GM415_15060"/>
<dbReference type="Pfam" id="PF00383">
    <property type="entry name" value="dCMP_cyt_deam_1"/>
    <property type="match status" value="1"/>
</dbReference>
<dbReference type="GO" id="GO:0055086">
    <property type="term" value="P:nucleobase-containing small molecule metabolic process"/>
    <property type="evidence" value="ECO:0007669"/>
    <property type="project" value="UniProtKB-ARBA"/>
</dbReference>
<evidence type="ECO:0000256" key="4">
    <source>
        <dbReference type="ARBA" id="ARBA00012783"/>
    </source>
</evidence>
<evidence type="ECO:0000256" key="2">
    <source>
        <dbReference type="ARBA" id="ARBA00003949"/>
    </source>
</evidence>
<evidence type="ECO:0000256" key="8">
    <source>
        <dbReference type="ARBA" id="ARBA00022833"/>
    </source>
</evidence>
<evidence type="ECO:0000256" key="10">
    <source>
        <dbReference type="ARBA" id="ARBA00049252"/>
    </source>
</evidence>
<dbReference type="RefSeq" id="WP_158949614.1">
    <property type="nucleotide sequence ID" value="NZ_CP046400.1"/>
</dbReference>
<feature type="active site" description="Proton donor" evidence="12">
    <location>
        <position position="61"/>
    </location>
</feature>
<dbReference type="Gene3D" id="3.40.140.10">
    <property type="entry name" value="Cytidine Deaminase, domain 2"/>
    <property type="match status" value="1"/>
</dbReference>
<keyword evidence="6 13" id="KW-0479">Metal-binding</keyword>
<proteinExistence type="inferred from homology"/>
<dbReference type="InterPro" id="IPR016193">
    <property type="entry name" value="Cytidine_deaminase-like"/>
</dbReference>
<comment type="catalytic activity">
    <reaction evidence="11 14">
        <text>cytidine + H2O + H(+) = uridine + NH4(+)</text>
        <dbReference type="Rhea" id="RHEA:16069"/>
        <dbReference type="ChEBI" id="CHEBI:15377"/>
        <dbReference type="ChEBI" id="CHEBI:15378"/>
        <dbReference type="ChEBI" id="CHEBI:16704"/>
        <dbReference type="ChEBI" id="CHEBI:17562"/>
        <dbReference type="ChEBI" id="CHEBI:28938"/>
        <dbReference type="EC" id="3.5.4.5"/>
    </reaction>
</comment>
<dbReference type="Proteomes" id="UP000428328">
    <property type="component" value="Chromosome"/>
</dbReference>
<keyword evidence="7 14" id="KW-0378">Hydrolase</keyword>
<comment type="catalytic activity">
    <reaction evidence="10 14">
        <text>2'-deoxycytidine + H2O + H(+) = 2'-deoxyuridine + NH4(+)</text>
        <dbReference type="Rhea" id="RHEA:13433"/>
        <dbReference type="ChEBI" id="CHEBI:15377"/>
        <dbReference type="ChEBI" id="CHEBI:15378"/>
        <dbReference type="ChEBI" id="CHEBI:15698"/>
        <dbReference type="ChEBI" id="CHEBI:16450"/>
        <dbReference type="ChEBI" id="CHEBI:28938"/>
        <dbReference type="EC" id="3.5.4.5"/>
    </reaction>
</comment>
<reference evidence="16 17" key="1">
    <citation type="submission" date="2019-11" db="EMBL/GenBank/DDBJ databases">
        <authorList>
            <person name="Zheng R.K."/>
            <person name="Sun C.M."/>
        </authorList>
    </citation>
    <scope>NUCLEOTIDE SEQUENCE [LARGE SCALE GENOMIC DNA]</scope>
    <source>
        <strain evidence="16 17">SRB007</strain>
    </source>
</reference>
<evidence type="ECO:0000256" key="6">
    <source>
        <dbReference type="ARBA" id="ARBA00022723"/>
    </source>
</evidence>
<feature type="binding site" evidence="13">
    <location>
        <position position="94"/>
    </location>
    <ligand>
        <name>Zn(2+)</name>
        <dbReference type="ChEBI" id="CHEBI:29105"/>
        <note>catalytic</note>
    </ligand>
</feature>
<evidence type="ECO:0000256" key="1">
    <source>
        <dbReference type="ARBA" id="ARBA00001947"/>
    </source>
</evidence>
<evidence type="ECO:0000256" key="9">
    <source>
        <dbReference type="ARBA" id="ARBA00032005"/>
    </source>
</evidence>
<evidence type="ECO:0000256" key="3">
    <source>
        <dbReference type="ARBA" id="ARBA00006576"/>
    </source>
</evidence>
<gene>
    <name evidence="16" type="ORF">GM415_15060</name>
</gene>
<dbReference type="NCBIfam" id="TIGR01354">
    <property type="entry name" value="cyt_deam_tetra"/>
    <property type="match status" value="1"/>
</dbReference>
<dbReference type="PROSITE" id="PS51747">
    <property type="entry name" value="CYT_DCMP_DEAMINASES_2"/>
    <property type="match status" value="1"/>
</dbReference>
<dbReference type="InterPro" id="IPR016192">
    <property type="entry name" value="APOBEC/CMP_deaminase_Zn-bd"/>
</dbReference>
<protein>
    <recommendedName>
        <fullName evidence="5 14">Cytidine deaminase</fullName>
        <ecNumber evidence="4 14">3.5.4.5</ecNumber>
    </recommendedName>
    <alternativeName>
        <fullName evidence="9 14">Cytidine aminohydrolase</fullName>
    </alternativeName>
</protein>
<dbReference type="SUPFAM" id="SSF53927">
    <property type="entry name" value="Cytidine deaminase-like"/>
    <property type="match status" value="1"/>
</dbReference>
<dbReference type="AlphaFoldDB" id="A0A6I6JEW4"/>
<evidence type="ECO:0000256" key="7">
    <source>
        <dbReference type="ARBA" id="ARBA00022801"/>
    </source>
</evidence>
<organism evidence="16 17">
    <name type="scientific">Pseudodesulfovibrio cashew</name>
    <dbReference type="NCBI Taxonomy" id="2678688"/>
    <lineage>
        <taxon>Bacteria</taxon>
        <taxon>Pseudomonadati</taxon>
        <taxon>Thermodesulfobacteriota</taxon>
        <taxon>Desulfovibrionia</taxon>
        <taxon>Desulfovibrionales</taxon>
        <taxon>Desulfovibrionaceae</taxon>
    </lineage>
</organism>
<evidence type="ECO:0000313" key="16">
    <source>
        <dbReference type="EMBL" id="QGY41386.1"/>
    </source>
</evidence>
<keyword evidence="8 13" id="KW-0862">Zinc</keyword>
<dbReference type="GO" id="GO:0042802">
    <property type="term" value="F:identical protein binding"/>
    <property type="evidence" value="ECO:0007669"/>
    <property type="project" value="UniProtKB-ARBA"/>
</dbReference>
<accession>A0A6I6JEW4</accession>
<comment type="similarity">
    <text evidence="3 14">Belongs to the cytidine and deoxycytidylate deaminase family.</text>
</comment>
<dbReference type="PROSITE" id="PS00903">
    <property type="entry name" value="CYT_DCMP_DEAMINASES_1"/>
    <property type="match status" value="1"/>
</dbReference>
<dbReference type="GO" id="GO:0008270">
    <property type="term" value="F:zinc ion binding"/>
    <property type="evidence" value="ECO:0007669"/>
    <property type="project" value="UniProtKB-UniRule"/>
</dbReference>
<feature type="binding site" evidence="13">
    <location>
        <position position="97"/>
    </location>
    <ligand>
        <name>Zn(2+)</name>
        <dbReference type="ChEBI" id="CHEBI:29105"/>
        <note>catalytic</note>
    </ligand>
</feature>
<sequence>MSEISEKILDTLVEAARQASFNAYAPYSGFSVGAALLTEGGDIYVGCNVENASFGLTNCAERSALFSAVADGCGRGDFVALLIYTPGGTPHPPCGACRQVLSEFFMPEDIVYSACEAGRTVSWTMDDLLPDAFILPDEEE</sequence>
<dbReference type="InterPro" id="IPR002125">
    <property type="entry name" value="CMP_dCMP_dom"/>
</dbReference>
<dbReference type="NCBIfam" id="NF004064">
    <property type="entry name" value="PRK05578.1"/>
    <property type="match status" value="1"/>
</dbReference>
<dbReference type="InterPro" id="IPR006262">
    <property type="entry name" value="Cyt_deam_tetra"/>
</dbReference>
<dbReference type="GO" id="GO:0072527">
    <property type="term" value="P:pyrimidine-containing compound metabolic process"/>
    <property type="evidence" value="ECO:0007669"/>
    <property type="project" value="UniProtKB-ARBA"/>
</dbReference>
<comment type="function">
    <text evidence="2 14">This enzyme scavenges exogenous and endogenous cytidine and 2'-deoxycytidine for UMP synthesis.</text>
</comment>
<evidence type="ECO:0000256" key="12">
    <source>
        <dbReference type="PIRSR" id="PIRSR606262-1"/>
    </source>
</evidence>
<dbReference type="PANTHER" id="PTHR11644">
    <property type="entry name" value="CYTIDINE DEAMINASE"/>
    <property type="match status" value="1"/>
</dbReference>
<evidence type="ECO:0000256" key="14">
    <source>
        <dbReference type="RuleBase" id="RU364006"/>
    </source>
</evidence>
<name>A0A6I6JEW4_9BACT</name>
<dbReference type="EMBL" id="CP046400">
    <property type="protein sequence ID" value="QGY41386.1"/>
    <property type="molecule type" value="Genomic_DNA"/>
</dbReference>
<dbReference type="GO" id="GO:0005829">
    <property type="term" value="C:cytosol"/>
    <property type="evidence" value="ECO:0007669"/>
    <property type="project" value="TreeGrafter"/>
</dbReference>
<evidence type="ECO:0000256" key="13">
    <source>
        <dbReference type="PIRSR" id="PIRSR606262-3"/>
    </source>
</evidence>
<evidence type="ECO:0000256" key="5">
    <source>
        <dbReference type="ARBA" id="ARBA00018266"/>
    </source>
</evidence>
<feature type="binding site" evidence="13">
    <location>
        <position position="59"/>
    </location>
    <ligand>
        <name>Zn(2+)</name>
        <dbReference type="ChEBI" id="CHEBI:29105"/>
        <note>catalytic</note>
    </ligand>
</feature>
<keyword evidence="17" id="KW-1185">Reference proteome</keyword>
<evidence type="ECO:0000256" key="11">
    <source>
        <dbReference type="ARBA" id="ARBA00049558"/>
    </source>
</evidence>
<dbReference type="EC" id="3.5.4.5" evidence="4 14"/>
<feature type="domain" description="CMP/dCMP-type deaminase" evidence="15">
    <location>
        <begin position="7"/>
        <end position="136"/>
    </location>
</feature>
<dbReference type="GO" id="GO:0004126">
    <property type="term" value="F:cytidine deaminase activity"/>
    <property type="evidence" value="ECO:0007669"/>
    <property type="project" value="UniProtKB-UniRule"/>
</dbReference>